<dbReference type="AlphaFoldDB" id="A0A0H5SFF2"/>
<proteinExistence type="predicted"/>
<gene>
    <name evidence="1" type="ORF">HHT355_0545</name>
</gene>
<evidence type="ECO:0000313" key="1">
    <source>
        <dbReference type="EMBL" id="CRZ33750.1"/>
    </source>
</evidence>
<sequence>MVQWASKLYIGDRLLKKKDKTIASINNRRITYDVFCIALASHPGNLFDIMNANELLFPHYQKTEIKIVGLAKGRDEAISLVQDMIMEIYNNTGSFNVRDYFV</sequence>
<dbReference type="EMBL" id="CVTD020000008">
    <property type="protein sequence ID" value="CRZ33750.1"/>
    <property type="molecule type" value="Genomic_DNA"/>
</dbReference>
<dbReference type="RefSeq" id="WP_103201907.1">
    <property type="nucleotide sequence ID" value="NZ_CVTD020000008.1"/>
</dbReference>
<keyword evidence="2" id="KW-1185">Reference proteome</keyword>
<evidence type="ECO:0000313" key="2">
    <source>
        <dbReference type="Proteomes" id="UP000236497"/>
    </source>
</evidence>
<name>A0A0H5SFF2_HERHM</name>
<protein>
    <submittedName>
        <fullName evidence="1">Uncharacterized protein</fullName>
    </submittedName>
</protein>
<accession>A0A0H5SFF2</accession>
<organism evidence="1 2">
    <name type="scientific">Herbinix hemicellulosilytica</name>
    <dbReference type="NCBI Taxonomy" id="1564487"/>
    <lineage>
        <taxon>Bacteria</taxon>
        <taxon>Bacillati</taxon>
        <taxon>Bacillota</taxon>
        <taxon>Clostridia</taxon>
        <taxon>Lachnospirales</taxon>
        <taxon>Lachnospiraceae</taxon>
        <taxon>Herbinix</taxon>
    </lineage>
</organism>
<dbReference type="Proteomes" id="UP000236497">
    <property type="component" value="Unassembled WGS sequence"/>
</dbReference>
<dbReference type="OrthoDB" id="2085859at2"/>
<reference evidence="1 2" key="1">
    <citation type="submission" date="2015-06" db="EMBL/GenBank/DDBJ databases">
        <authorList>
            <person name="Wibberg Daniel"/>
        </authorList>
    </citation>
    <scope>NUCLEOTIDE SEQUENCE [LARGE SCALE GENOMIC DNA]</scope>
    <source>
        <strain evidence="1 2">T3/55T</strain>
    </source>
</reference>